<feature type="domain" description="Response regulatory" evidence="5">
    <location>
        <begin position="9"/>
        <end position="125"/>
    </location>
</feature>
<protein>
    <submittedName>
        <fullName evidence="6">Two component transcriptional regulator, LuxR family</fullName>
    </submittedName>
</protein>
<accession>A0A1M6NEK5</accession>
<keyword evidence="2" id="KW-0238">DNA-binding</keyword>
<name>A0A1M6NEK5_9FLAO</name>
<dbReference type="EMBL" id="FRAM01000001">
    <property type="protein sequence ID" value="SHJ94107.1"/>
    <property type="molecule type" value="Genomic_DNA"/>
</dbReference>
<dbReference type="InterPro" id="IPR011006">
    <property type="entry name" value="CheY-like_superfamily"/>
</dbReference>
<dbReference type="InterPro" id="IPR036388">
    <property type="entry name" value="WH-like_DNA-bd_sf"/>
</dbReference>
<evidence type="ECO:0000259" key="4">
    <source>
        <dbReference type="PROSITE" id="PS50043"/>
    </source>
</evidence>
<dbReference type="OrthoDB" id="1013073at2"/>
<evidence type="ECO:0000256" key="3">
    <source>
        <dbReference type="PROSITE-ProRule" id="PRU00169"/>
    </source>
</evidence>
<sequence length="213" mass="24244">MNEVKPKATFLLADDHSLIRQGIVFILDDLDFECEVFHASNLSKILETVKENQIDILIMDAHFPEGNSLSIMPEIKEISPDTKILIFTGTDETTQSLKYINLGANGFLSKLSEEQELKNAILKIYHGGEYISSVTQSLLINSIRNPKIINPLLKLTEREIEIAEMYVKGHGNLEISNKLQIKQNTVSTVKKRIFEKLEIENILELVALMKDYR</sequence>
<dbReference type="PROSITE" id="PS50110">
    <property type="entry name" value="RESPONSE_REGULATORY"/>
    <property type="match status" value="1"/>
</dbReference>
<gene>
    <name evidence="6" type="ORF">SAMN05444371_0374</name>
</gene>
<dbReference type="Pfam" id="PF00072">
    <property type="entry name" value="Response_reg"/>
    <property type="match status" value="1"/>
</dbReference>
<dbReference type="CDD" id="cd17535">
    <property type="entry name" value="REC_NarL-like"/>
    <property type="match status" value="1"/>
</dbReference>
<dbReference type="Gene3D" id="3.40.50.2300">
    <property type="match status" value="1"/>
</dbReference>
<dbReference type="SMART" id="SM00448">
    <property type="entry name" value="REC"/>
    <property type="match status" value="1"/>
</dbReference>
<dbReference type="RefSeq" id="WP_072996155.1">
    <property type="nucleotide sequence ID" value="NZ_FRAM01000001.1"/>
</dbReference>
<dbReference type="PROSITE" id="PS00622">
    <property type="entry name" value="HTH_LUXR_1"/>
    <property type="match status" value="1"/>
</dbReference>
<dbReference type="Proteomes" id="UP000184498">
    <property type="component" value="Unassembled WGS sequence"/>
</dbReference>
<feature type="modified residue" description="4-aspartylphosphate" evidence="3">
    <location>
        <position position="60"/>
    </location>
</feature>
<dbReference type="InterPro" id="IPR058245">
    <property type="entry name" value="NreC/VraR/RcsB-like_REC"/>
</dbReference>
<dbReference type="Pfam" id="PF00196">
    <property type="entry name" value="GerE"/>
    <property type="match status" value="1"/>
</dbReference>
<evidence type="ECO:0000256" key="1">
    <source>
        <dbReference type="ARBA" id="ARBA00022553"/>
    </source>
</evidence>
<dbReference type="InterPro" id="IPR000792">
    <property type="entry name" value="Tscrpt_reg_LuxR_C"/>
</dbReference>
<dbReference type="SUPFAM" id="SSF46894">
    <property type="entry name" value="C-terminal effector domain of the bipartite response regulators"/>
    <property type="match status" value="1"/>
</dbReference>
<dbReference type="SMART" id="SM00421">
    <property type="entry name" value="HTH_LUXR"/>
    <property type="match status" value="1"/>
</dbReference>
<dbReference type="PANTHER" id="PTHR45566">
    <property type="entry name" value="HTH-TYPE TRANSCRIPTIONAL REGULATOR YHJB-RELATED"/>
    <property type="match status" value="1"/>
</dbReference>
<dbReference type="GO" id="GO:0000160">
    <property type="term" value="P:phosphorelay signal transduction system"/>
    <property type="evidence" value="ECO:0007669"/>
    <property type="project" value="InterPro"/>
</dbReference>
<dbReference type="InterPro" id="IPR051015">
    <property type="entry name" value="EvgA-like"/>
</dbReference>
<keyword evidence="7" id="KW-1185">Reference proteome</keyword>
<dbReference type="CDD" id="cd06170">
    <property type="entry name" value="LuxR_C_like"/>
    <property type="match status" value="1"/>
</dbReference>
<dbReference type="PROSITE" id="PS50043">
    <property type="entry name" value="HTH_LUXR_2"/>
    <property type="match status" value="1"/>
</dbReference>
<dbReference type="SUPFAM" id="SSF52172">
    <property type="entry name" value="CheY-like"/>
    <property type="match status" value="1"/>
</dbReference>
<dbReference type="AlphaFoldDB" id="A0A1M6NEK5"/>
<dbReference type="InterPro" id="IPR016032">
    <property type="entry name" value="Sig_transdc_resp-reg_C-effctor"/>
</dbReference>
<dbReference type="PANTHER" id="PTHR45566:SF1">
    <property type="entry name" value="HTH-TYPE TRANSCRIPTIONAL REGULATOR YHJB-RELATED"/>
    <property type="match status" value="1"/>
</dbReference>
<organism evidence="6 7">
    <name type="scientific">Epilithonimonas mollis</name>
    <dbReference type="NCBI Taxonomy" id="216903"/>
    <lineage>
        <taxon>Bacteria</taxon>
        <taxon>Pseudomonadati</taxon>
        <taxon>Bacteroidota</taxon>
        <taxon>Flavobacteriia</taxon>
        <taxon>Flavobacteriales</taxon>
        <taxon>Weeksellaceae</taxon>
        <taxon>Chryseobacterium group</taxon>
        <taxon>Epilithonimonas</taxon>
    </lineage>
</organism>
<evidence type="ECO:0000259" key="5">
    <source>
        <dbReference type="PROSITE" id="PS50110"/>
    </source>
</evidence>
<evidence type="ECO:0000256" key="2">
    <source>
        <dbReference type="ARBA" id="ARBA00023125"/>
    </source>
</evidence>
<evidence type="ECO:0000313" key="7">
    <source>
        <dbReference type="Proteomes" id="UP000184498"/>
    </source>
</evidence>
<reference evidence="7" key="1">
    <citation type="submission" date="2016-11" db="EMBL/GenBank/DDBJ databases">
        <authorList>
            <person name="Varghese N."/>
            <person name="Submissions S."/>
        </authorList>
    </citation>
    <scope>NUCLEOTIDE SEQUENCE [LARGE SCALE GENOMIC DNA]</scope>
    <source>
        <strain evidence="7">DSM 18016</strain>
    </source>
</reference>
<dbReference type="GO" id="GO:0003677">
    <property type="term" value="F:DNA binding"/>
    <property type="evidence" value="ECO:0007669"/>
    <property type="project" value="UniProtKB-KW"/>
</dbReference>
<dbReference type="STRING" id="216903.SAMN05444371_0374"/>
<keyword evidence="1 3" id="KW-0597">Phosphoprotein</keyword>
<proteinExistence type="predicted"/>
<dbReference type="Gene3D" id="1.10.10.10">
    <property type="entry name" value="Winged helix-like DNA-binding domain superfamily/Winged helix DNA-binding domain"/>
    <property type="match status" value="1"/>
</dbReference>
<evidence type="ECO:0000313" key="6">
    <source>
        <dbReference type="EMBL" id="SHJ94107.1"/>
    </source>
</evidence>
<feature type="domain" description="HTH luxR-type" evidence="4">
    <location>
        <begin position="148"/>
        <end position="213"/>
    </location>
</feature>
<dbReference type="GO" id="GO:0006355">
    <property type="term" value="P:regulation of DNA-templated transcription"/>
    <property type="evidence" value="ECO:0007669"/>
    <property type="project" value="InterPro"/>
</dbReference>
<dbReference type="PRINTS" id="PR00038">
    <property type="entry name" value="HTHLUXR"/>
</dbReference>
<dbReference type="InterPro" id="IPR001789">
    <property type="entry name" value="Sig_transdc_resp-reg_receiver"/>
</dbReference>